<dbReference type="Proteomes" id="UP000444721">
    <property type="component" value="Unassembled WGS sequence"/>
</dbReference>
<name>A0A6A5BMK0_NAEFO</name>
<evidence type="ECO:0000313" key="2">
    <source>
        <dbReference type="EMBL" id="KAF0974795.1"/>
    </source>
</evidence>
<proteinExistence type="predicted"/>
<feature type="compositionally biased region" description="Polar residues" evidence="1">
    <location>
        <begin position="1"/>
        <end position="24"/>
    </location>
</feature>
<dbReference type="EMBL" id="VFQX01000051">
    <property type="protein sequence ID" value="KAF0974795.1"/>
    <property type="molecule type" value="Genomic_DNA"/>
</dbReference>
<protein>
    <submittedName>
        <fullName evidence="2">Uncharacterized protein</fullName>
    </submittedName>
</protein>
<dbReference type="GeneID" id="68113487"/>
<accession>A0A6A5BMK0</accession>
<dbReference type="VEuPathDB" id="AmoebaDB:NfTy_077020"/>
<comment type="caution">
    <text evidence="2">The sequence shown here is derived from an EMBL/GenBank/DDBJ whole genome shotgun (WGS) entry which is preliminary data.</text>
</comment>
<dbReference type="OrthoDB" id="10413571at2759"/>
<organism evidence="2 3">
    <name type="scientific">Naegleria fowleri</name>
    <name type="common">Brain eating amoeba</name>
    <dbReference type="NCBI Taxonomy" id="5763"/>
    <lineage>
        <taxon>Eukaryota</taxon>
        <taxon>Discoba</taxon>
        <taxon>Heterolobosea</taxon>
        <taxon>Tetramitia</taxon>
        <taxon>Eutetramitia</taxon>
        <taxon>Vahlkampfiidae</taxon>
        <taxon>Naegleria</taxon>
    </lineage>
</organism>
<sequence>MSATNSHKTTNYDCQSFSSSTTTLPPKKKNRIAVILSEAIRSFLASYSRIRQFLKNVKYESIELFNMTRLTESVKDLYPDFPFPREKCSQFLTYEGCHNWVSSLSLFRDGFVQMKSFNDKMMKENNMTTNYYDMVFRLRTDILFEQNVNLLHFRVEFNKFYTSELYNWGGFNDQIGFGSVFPSYGNIFNLIVSY</sequence>
<dbReference type="AlphaFoldDB" id="A0A6A5BMK0"/>
<dbReference type="RefSeq" id="XP_044559508.1">
    <property type="nucleotide sequence ID" value="XM_044709885.1"/>
</dbReference>
<feature type="region of interest" description="Disordered" evidence="1">
    <location>
        <begin position="1"/>
        <end position="25"/>
    </location>
</feature>
<evidence type="ECO:0000256" key="1">
    <source>
        <dbReference type="SAM" id="MobiDB-lite"/>
    </source>
</evidence>
<dbReference type="VEuPathDB" id="AmoebaDB:FDP41_006269"/>
<dbReference type="VEuPathDB" id="AmoebaDB:NF0090100"/>
<evidence type="ECO:0000313" key="3">
    <source>
        <dbReference type="Proteomes" id="UP000444721"/>
    </source>
</evidence>
<reference evidence="2 3" key="1">
    <citation type="journal article" date="2019" name="Sci. Rep.">
        <title>Nanopore sequencing improves the draft genome of the human pathogenic amoeba Naegleria fowleri.</title>
        <authorList>
            <person name="Liechti N."/>
            <person name="Schurch N."/>
            <person name="Bruggmann R."/>
            <person name="Wittwer M."/>
        </authorList>
    </citation>
    <scope>NUCLEOTIDE SEQUENCE [LARGE SCALE GENOMIC DNA]</scope>
    <source>
        <strain evidence="2 3">ATCC 30894</strain>
    </source>
</reference>
<keyword evidence="3" id="KW-1185">Reference proteome</keyword>
<gene>
    <name evidence="2" type="ORF">FDP41_006269</name>
</gene>